<feature type="region of interest" description="Disordered" evidence="2">
    <location>
        <begin position="895"/>
        <end position="961"/>
    </location>
</feature>
<feature type="region of interest" description="Disordered" evidence="2">
    <location>
        <begin position="1038"/>
        <end position="1083"/>
    </location>
</feature>
<dbReference type="PANTHER" id="PTHR28634:SF1">
    <property type="entry name" value="ZINC FINGER B-BOX DOMAIN-CONTAINING PROTEIN 1"/>
    <property type="match status" value="1"/>
</dbReference>
<evidence type="ECO:0000313" key="5">
    <source>
        <dbReference type="Proteomes" id="UP001233172"/>
    </source>
</evidence>
<feature type="compositionally biased region" description="Polar residues" evidence="2">
    <location>
        <begin position="822"/>
        <end position="838"/>
    </location>
</feature>
<organism evidence="4 5">
    <name type="scientific">Biomphalaria pfeifferi</name>
    <name type="common">Bloodfluke planorb</name>
    <name type="synonym">Freshwater snail</name>
    <dbReference type="NCBI Taxonomy" id="112525"/>
    <lineage>
        <taxon>Eukaryota</taxon>
        <taxon>Metazoa</taxon>
        <taxon>Spiralia</taxon>
        <taxon>Lophotrochozoa</taxon>
        <taxon>Mollusca</taxon>
        <taxon>Gastropoda</taxon>
        <taxon>Heterobranchia</taxon>
        <taxon>Euthyneura</taxon>
        <taxon>Panpulmonata</taxon>
        <taxon>Hygrophila</taxon>
        <taxon>Lymnaeoidea</taxon>
        <taxon>Planorbidae</taxon>
        <taxon>Biomphalaria</taxon>
    </lineage>
</organism>
<feature type="compositionally biased region" description="Low complexity" evidence="2">
    <location>
        <begin position="691"/>
        <end position="704"/>
    </location>
</feature>
<feature type="compositionally biased region" description="Polar residues" evidence="2">
    <location>
        <begin position="848"/>
        <end position="858"/>
    </location>
</feature>
<feature type="compositionally biased region" description="Polar residues" evidence="2">
    <location>
        <begin position="921"/>
        <end position="944"/>
    </location>
</feature>
<keyword evidence="5" id="KW-1185">Reference proteome</keyword>
<evidence type="ECO:0000256" key="1">
    <source>
        <dbReference type="PROSITE-ProRule" id="PRU00024"/>
    </source>
</evidence>
<feature type="region of interest" description="Disordered" evidence="2">
    <location>
        <begin position="681"/>
        <end position="705"/>
    </location>
</feature>
<evidence type="ECO:0000313" key="4">
    <source>
        <dbReference type="EMBL" id="KAK0048951.1"/>
    </source>
</evidence>
<feature type="region of interest" description="Disordered" evidence="2">
    <location>
        <begin position="536"/>
        <end position="576"/>
    </location>
</feature>
<keyword evidence="1" id="KW-0479">Metal-binding</keyword>
<feature type="region of interest" description="Disordered" evidence="2">
    <location>
        <begin position="24"/>
        <end position="70"/>
    </location>
</feature>
<dbReference type="Proteomes" id="UP001233172">
    <property type="component" value="Unassembled WGS sequence"/>
</dbReference>
<feature type="compositionally biased region" description="Polar residues" evidence="2">
    <location>
        <begin position="1038"/>
        <end position="1049"/>
    </location>
</feature>
<dbReference type="Gene3D" id="4.10.830.40">
    <property type="match status" value="1"/>
</dbReference>
<feature type="region of interest" description="Disordered" evidence="2">
    <location>
        <begin position="109"/>
        <end position="145"/>
    </location>
</feature>
<feature type="compositionally biased region" description="Basic and acidic residues" evidence="2">
    <location>
        <begin position="24"/>
        <end position="61"/>
    </location>
</feature>
<feature type="compositionally biased region" description="Polar residues" evidence="2">
    <location>
        <begin position="541"/>
        <end position="553"/>
    </location>
</feature>
<dbReference type="InterPro" id="IPR000315">
    <property type="entry name" value="Znf_B-box"/>
</dbReference>
<comment type="caution">
    <text evidence="4">The sequence shown here is derived from an EMBL/GenBank/DDBJ whole genome shotgun (WGS) entry which is preliminary data.</text>
</comment>
<dbReference type="PANTHER" id="PTHR28634">
    <property type="entry name" value="ZINC FINGER B-BOX DOMAIN-CONTAINING PROTEIN 1"/>
    <property type="match status" value="1"/>
</dbReference>
<accession>A0AAD8F3G7</accession>
<dbReference type="EMBL" id="JASAOG010000132">
    <property type="protein sequence ID" value="KAK0048951.1"/>
    <property type="molecule type" value="Genomic_DNA"/>
</dbReference>
<feature type="compositionally biased region" description="Low complexity" evidence="2">
    <location>
        <begin position="201"/>
        <end position="215"/>
    </location>
</feature>
<evidence type="ECO:0000256" key="2">
    <source>
        <dbReference type="SAM" id="MobiDB-lite"/>
    </source>
</evidence>
<protein>
    <submittedName>
        <fullName evidence="4">Zinc finger B-box domain-containing protein 1-like isoform X2</fullName>
    </submittedName>
</protein>
<reference evidence="4" key="1">
    <citation type="journal article" date="2023" name="PLoS Negl. Trop. Dis.">
        <title>A genome sequence for Biomphalaria pfeifferi, the major vector snail for the human-infecting parasite Schistosoma mansoni.</title>
        <authorList>
            <person name="Bu L."/>
            <person name="Lu L."/>
            <person name="Laidemitt M.R."/>
            <person name="Zhang S.M."/>
            <person name="Mutuku M."/>
            <person name="Mkoji G."/>
            <person name="Steinauer M."/>
            <person name="Loker E.S."/>
        </authorList>
    </citation>
    <scope>NUCLEOTIDE SEQUENCE</scope>
    <source>
        <strain evidence="4">KasaAsao</strain>
    </source>
</reference>
<keyword evidence="1" id="KW-0863">Zinc-finger</keyword>
<feature type="region of interest" description="Disordered" evidence="2">
    <location>
        <begin position="610"/>
        <end position="655"/>
    </location>
</feature>
<feature type="region of interest" description="Disordered" evidence="2">
    <location>
        <begin position="190"/>
        <end position="220"/>
    </location>
</feature>
<feature type="region of interest" description="Disordered" evidence="2">
    <location>
        <begin position="451"/>
        <end position="515"/>
    </location>
</feature>
<feature type="compositionally biased region" description="Low complexity" evidence="2">
    <location>
        <begin position="453"/>
        <end position="472"/>
    </location>
</feature>
<feature type="compositionally biased region" description="Polar residues" evidence="2">
    <location>
        <begin position="783"/>
        <end position="802"/>
    </location>
</feature>
<dbReference type="AlphaFoldDB" id="A0AAD8F3G7"/>
<sequence>MSAFNTSTRKEDLSVKLRAHNIRQARDQTKRLEEESHKMEERLRELKTAMTREKEDREKKGGGFWGRGQQNVGSLTGYASEVLQSKSDKLPTKDTKKKKIKVLQDEPLDVPKRSSQPGTMKNIAQRKLPTGLTPRGDKLRGGPKCGQCEDRTATLTCVQCSEIFCFGCFSAFHLKGALKQHRSVPLSATGSRICMSPRTGSEPQSSHSDSQASGSIPTYSISLHNESGAAQASPLPPSDSSLLLGNYDESQSAASFQQALMAWRQGEETKAYKPQAFSPHQSSSSPQKAPVMTLDESIGTTEQPRVPEIKFKSTLSYADRLLLKKHRRTELAEMSTPRISNSSGSGQYEVTPIRQSQLSSTFSAKNNQFSRETSFSSRRLESNLEESDHINFESLLEAVQASETPDHHIGSNYSLSPILPDKTDTMSSRTVSNKVTCLVEEVSPMESWKLENNIDSNSMNQNNTKTNSSKSQGQRNAIIELFTPDTDRPSSSMIGGGQPVLSSRHKPKVHMASVSSTPDVIKDEYINSTTATEVAGDKALGNSTSRLKSSKASTGKRSRPASRAESRANSRISIKGNLTKCPNEALKKVAQMTILPQYSYHSPMEGFFLSGVESGDHSQETSRKQSSEDQRSKSTKVSNRLYQMAPRSWRPESSLGDNVPLSDIKLEDNFQALTLAYSYSGQTSGQATEWRPSSSQSRVQMSSPDLGVNSSLVFGDEMFTEEASHATMKTPRAPSTPKTVRSSQRLNRVQGADGKVKTITKSTLPSHTNKREIMSSPKGINSEIPTKSSTQTSNRHNATSAHSADAKTLTNKSQDSSKSQSMKIGNSSAATNRQSQALKSVDNPAPLSRQNSQASEHLNQGPDKNVKNYLRKNSGTPQKIIQVSNSDITQMRSSLISKGSNKPVKNAKNILNKSDSDHRPLSSTNVPKTSQKSSNMRPNSSSGANEPLRKTQPSLKSHKPDNTIIANMMMSRVQEDGWVASQLEDDSGAESDTTIGMDYDDGNDITLTLRNQREENLKSSVEDNQHWETEVRPFSGISITSKMAGTPSRQIGIKNEKQISSSRPGSSRPVSSRPGSSRPVSIFSGRESRAIILDGDDLSRYDNVGVTEQQDVEDKQALDHLEWELASDTGRLTADGQISRMSLYESNDDSEPFSRSSNGSVKLNSEQEYDIGAKIFEDERNAEQEVDLLLTRRSLTVDENEVRALR</sequence>
<feature type="compositionally biased region" description="Low complexity" evidence="2">
    <location>
        <begin position="812"/>
        <end position="821"/>
    </location>
</feature>
<feature type="compositionally biased region" description="Basic and acidic residues" evidence="2">
    <location>
        <begin position="614"/>
        <end position="632"/>
    </location>
</feature>
<feature type="region of interest" description="Disordered" evidence="2">
    <location>
        <begin position="722"/>
        <end position="878"/>
    </location>
</feature>
<dbReference type="InterPro" id="IPR037688">
    <property type="entry name" value="ZBBX"/>
</dbReference>
<reference evidence="4" key="2">
    <citation type="submission" date="2023-04" db="EMBL/GenBank/DDBJ databases">
        <authorList>
            <person name="Bu L."/>
            <person name="Lu L."/>
            <person name="Laidemitt M.R."/>
            <person name="Zhang S.M."/>
            <person name="Mutuku M."/>
            <person name="Mkoji G."/>
            <person name="Steinauer M."/>
            <person name="Loker E.S."/>
        </authorList>
    </citation>
    <scope>NUCLEOTIDE SEQUENCE</scope>
    <source>
        <strain evidence="4">KasaAsao</strain>
        <tissue evidence="4">Whole Snail</tissue>
    </source>
</reference>
<evidence type="ECO:0000259" key="3">
    <source>
        <dbReference type="PROSITE" id="PS50119"/>
    </source>
</evidence>
<dbReference type="GO" id="GO:0008270">
    <property type="term" value="F:zinc ion binding"/>
    <property type="evidence" value="ECO:0007669"/>
    <property type="project" value="UniProtKB-KW"/>
</dbReference>
<name>A0AAD8F3G7_BIOPF</name>
<feature type="compositionally biased region" description="Low complexity" evidence="2">
    <location>
        <begin position="1060"/>
        <end position="1081"/>
    </location>
</feature>
<dbReference type="PROSITE" id="PS50119">
    <property type="entry name" value="ZF_BBOX"/>
    <property type="match status" value="1"/>
</dbReference>
<proteinExistence type="predicted"/>
<feature type="domain" description="B box-type" evidence="3">
    <location>
        <begin position="140"/>
        <end position="186"/>
    </location>
</feature>
<keyword evidence="1" id="KW-0862">Zinc</keyword>
<gene>
    <name evidence="4" type="ORF">Bpfe_021717</name>
</gene>
<feature type="compositionally biased region" description="Polar residues" evidence="2">
    <location>
        <begin position="736"/>
        <end position="747"/>
    </location>
</feature>